<dbReference type="AlphaFoldDB" id="A0A3B0JI43"/>
<evidence type="ECO:0000256" key="4">
    <source>
        <dbReference type="ARBA" id="ARBA00023212"/>
    </source>
</evidence>
<keyword evidence="8" id="KW-1185">Reference proteome</keyword>
<feature type="domain" description="TPX2 C-terminal" evidence="6">
    <location>
        <begin position="207"/>
        <end position="263"/>
    </location>
</feature>
<organism evidence="7 8">
    <name type="scientific">Drosophila guanche</name>
    <name type="common">Fruit fly</name>
    <dbReference type="NCBI Taxonomy" id="7266"/>
    <lineage>
        <taxon>Eukaryota</taxon>
        <taxon>Metazoa</taxon>
        <taxon>Ecdysozoa</taxon>
        <taxon>Arthropoda</taxon>
        <taxon>Hexapoda</taxon>
        <taxon>Insecta</taxon>
        <taxon>Pterygota</taxon>
        <taxon>Neoptera</taxon>
        <taxon>Endopterygota</taxon>
        <taxon>Diptera</taxon>
        <taxon>Brachycera</taxon>
        <taxon>Muscomorpha</taxon>
        <taxon>Ephydroidea</taxon>
        <taxon>Drosophilidae</taxon>
        <taxon>Drosophila</taxon>
        <taxon>Sophophora</taxon>
    </lineage>
</organism>
<protein>
    <recommendedName>
        <fullName evidence="6">TPX2 C-terminal domain-containing protein</fullName>
    </recommendedName>
</protein>
<evidence type="ECO:0000256" key="3">
    <source>
        <dbReference type="ARBA" id="ARBA00022490"/>
    </source>
</evidence>
<evidence type="ECO:0000259" key="6">
    <source>
        <dbReference type="Pfam" id="PF06886"/>
    </source>
</evidence>
<dbReference type="EMBL" id="OUUW01000006">
    <property type="protein sequence ID" value="SPP81875.1"/>
    <property type="molecule type" value="Genomic_DNA"/>
</dbReference>
<comment type="similarity">
    <text evidence="2">Belongs to the TPX2 family.</text>
</comment>
<sequence>MECNWGDRSDLICQPVAFKEKVFGEEKAMTFKEIQRRGNVILTQAREHSLALTKNLLKAMDPSWQRQAAVERESGCSAPQAYRFKEIYEGKKKQQLRKCLEEERKQREFRSRPMPNFRQLHERQAAKTVIHHITLPVTPNVLKNSIQAETRRRQRVEECLKQFEMDIRNHYPRAKPIPRSSTTSARPSLKPLNSQSMAERRIQVQPFNLSIEKRIEKRRLFNDKTNQMQEARRQEHEEQRLRAEREDYQKHRQMTTFRARPNPFCATPP</sequence>
<feature type="region of interest" description="Disordered" evidence="5">
    <location>
        <begin position="220"/>
        <end position="269"/>
    </location>
</feature>
<reference evidence="8" key="1">
    <citation type="submission" date="2018-01" db="EMBL/GenBank/DDBJ databases">
        <authorList>
            <person name="Alioto T."/>
            <person name="Alioto T."/>
        </authorList>
    </citation>
    <scope>NUCLEOTIDE SEQUENCE [LARGE SCALE GENOMIC DNA]</scope>
</reference>
<keyword evidence="4" id="KW-0206">Cytoskeleton</keyword>
<dbReference type="Pfam" id="PF06886">
    <property type="entry name" value="TPX2"/>
    <property type="match status" value="1"/>
</dbReference>
<gene>
    <name evidence="7" type="ORF">DGUA_6G013632</name>
</gene>
<name>A0A3B0JI43_DROGU</name>
<feature type="compositionally biased region" description="Basic and acidic residues" evidence="5">
    <location>
        <begin position="230"/>
        <end position="250"/>
    </location>
</feature>
<evidence type="ECO:0000313" key="7">
    <source>
        <dbReference type="EMBL" id="SPP81875.1"/>
    </source>
</evidence>
<evidence type="ECO:0000256" key="1">
    <source>
        <dbReference type="ARBA" id="ARBA00004245"/>
    </source>
</evidence>
<keyword evidence="3" id="KW-0963">Cytoplasm</keyword>
<feature type="compositionally biased region" description="Polar residues" evidence="5">
    <location>
        <begin position="179"/>
        <end position="197"/>
    </location>
</feature>
<evidence type="ECO:0000313" key="8">
    <source>
        <dbReference type="Proteomes" id="UP000268350"/>
    </source>
</evidence>
<dbReference type="OrthoDB" id="1684416at2759"/>
<feature type="region of interest" description="Disordered" evidence="5">
    <location>
        <begin position="170"/>
        <end position="197"/>
    </location>
</feature>
<dbReference type="InterPro" id="IPR027329">
    <property type="entry name" value="TPX2_C"/>
</dbReference>
<dbReference type="GO" id="GO:0005856">
    <property type="term" value="C:cytoskeleton"/>
    <property type="evidence" value="ECO:0007669"/>
    <property type="project" value="UniProtKB-SubCell"/>
</dbReference>
<dbReference type="STRING" id="7266.A0A3B0JI43"/>
<comment type="subcellular location">
    <subcellularLocation>
        <location evidence="1">Cytoplasm</location>
        <location evidence="1">Cytoskeleton</location>
    </subcellularLocation>
</comment>
<accession>A0A3B0JI43</accession>
<evidence type="ECO:0000256" key="2">
    <source>
        <dbReference type="ARBA" id="ARBA00005885"/>
    </source>
</evidence>
<dbReference type="OMA" id="SKAEYNW"/>
<proteinExistence type="inferred from homology"/>
<evidence type="ECO:0000256" key="5">
    <source>
        <dbReference type="SAM" id="MobiDB-lite"/>
    </source>
</evidence>
<dbReference type="Proteomes" id="UP000268350">
    <property type="component" value="Unassembled WGS sequence"/>
</dbReference>